<dbReference type="OrthoDB" id="7961613at2759"/>
<feature type="active site" evidence="5">
    <location>
        <position position="64"/>
    </location>
</feature>
<dbReference type="PROSITE" id="PS51160">
    <property type="entry name" value="ACYLPHOSPHATASE_3"/>
    <property type="match status" value="1"/>
</dbReference>
<dbReference type="SUPFAM" id="SSF54975">
    <property type="entry name" value="Acylphosphatase/BLUF domain-like"/>
    <property type="match status" value="1"/>
</dbReference>
<comment type="catalytic activity">
    <reaction evidence="4 5 6">
        <text>an acyl phosphate + H2O = a carboxylate + phosphate + H(+)</text>
        <dbReference type="Rhea" id="RHEA:14965"/>
        <dbReference type="ChEBI" id="CHEBI:15377"/>
        <dbReference type="ChEBI" id="CHEBI:15378"/>
        <dbReference type="ChEBI" id="CHEBI:29067"/>
        <dbReference type="ChEBI" id="CHEBI:43474"/>
        <dbReference type="ChEBI" id="CHEBI:59918"/>
        <dbReference type="EC" id="3.6.1.7"/>
    </reaction>
</comment>
<organism evidence="9 10">
    <name type="scientific">Agrilus planipennis</name>
    <name type="common">Emerald ash borer</name>
    <name type="synonym">Agrilus marcopoli</name>
    <dbReference type="NCBI Taxonomy" id="224129"/>
    <lineage>
        <taxon>Eukaryota</taxon>
        <taxon>Metazoa</taxon>
        <taxon>Ecdysozoa</taxon>
        <taxon>Arthropoda</taxon>
        <taxon>Hexapoda</taxon>
        <taxon>Insecta</taxon>
        <taxon>Pterygota</taxon>
        <taxon>Neoptera</taxon>
        <taxon>Endopterygota</taxon>
        <taxon>Coleoptera</taxon>
        <taxon>Polyphaga</taxon>
        <taxon>Elateriformia</taxon>
        <taxon>Buprestoidea</taxon>
        <taxon>Buprestidae</taxon>
        <taxon>Agrilinae</taxon>
        <taxon>Agrilus</taxon>
    </lineage>
</organism>
<evidence type="ECO:0000256" key="2">
    <source>
        <dbReference type="ARBA" id="ARBA00012150"/>
    </source>
</evidence>
<evidence type="ECO:0000313" key="10">
    <source>
        <dbReference type="RefSeq" id="XP_018330831.1"/>
    </source>
</evidence>
<dbReference type="PANTHER" id="PTHR10029">
    <property type="entry name" value="ACYLPHOSPHATASE"/>
    <property type="match status" value="1"/>
</dbReference>
<dbReference type="PRINTS" id="PR00112">
    <property type="entry name" value="ACYLPHPHTASE"/>
</dbReference>
<comment type="similarity">
    <text evidence="1 7">Belongs to the acylphosphatase family.</text>
</comment>
<dbReference type="EC" id="3.6.1.7" evidence="2 5"/>
<gene>
    <name evidence="10" type="primary">LOC108740837</name>
</gene>
<dbReference type="InParanoid" id="A0A1W4X3Y5"/>
<dbReference type="InterPro" id="IPR001792">
    <property type="entry name" value="Acylphosphatase-like_dom"/>
</dbReference>
<keyword evidence="3 5" id="KW-0378">Hydrolase</keyword>
<dbReference type="FunCoup" id="A0A1W4X3Y5">
    <property type="interactions" value="44"/>
</dbReference>
<dbReference type="PROSITE" id="PS00151">
    <property type="entry name" value="ACYLPHOSPHATASE_2"/>
    <property type="match status" value="1"/>
</dbReference>
<dbReference type="InterPro" id="IPR017968">
    <property type="entry name" value="Acylphosphatase_CS"/>
</dbReference>
<dbReference type="InterPro" id="IPR036046">
    <property type="entry name" value="Acylphosphatase-like_dom_sf"/>
</dbReference>
<name>A0A1W4X3Y5_AGRPL</name>
<evidence type="ECO:0000256" key="5">
    <source>
        <dbReference type="PROSITE-ProRule" id="PRU00520"/>
    </source>
</evidence>
<evidence type="ECO:0000259" key="8">
    <source>
        <dbReference type="PROSITE" id="PS51160"/>
    </source>
</evidence>
<evidence type="ECO:0000256" key="7">
    <source>
        <dbReference type="RuleBase" id="RU004168"/>
    </source>
</evidence>
<dbReference type="Proteomes" id="UP000192223">
    <property type="component" value="Unplaced"/>
</dbReference>
<dbReference type="KEGG" id="apln:108740837"/>
<evidence type="ECO:0000256" key="3">
    <source>
        <dbReference type="ARBA" id="ARBA00022801"/>
    </source>
</evidence>
<dbReference type="AlphaFoldDB" id="A0A1W4X3Y5"/>
<evidence type="ECO:0000313" key="9">
    <source>
        <dbReference type="Proteomes" id="UP000192223"/>
    </source>
</evidence>
<dbReference type="PANTHER" id="PTHR10029:SF3">
    <property type="entry name" value="ACYLPHOSPHATASE-RELATED"/>
    <property type="match status" value="1"/>
</dbReference>
<keyword evidence="9" id="KW-1185">Reference proteome</keyword>
<protein>
    <recommendedName>
        <fullName evidence="2 5">Acylphosphatase</fullName>
        <ecNumber evidence="2 5">3.6.1.7</ecNumber>
    </recommendedName>
</protein>
<feature type="active site" evidence="5">
    <location>
        <position position="46"/>
    </location>
</feature>
<dbReference type="FunFam" id="3.30.70.100:FF:000011">
    <property type="entry name" value="Acylphosphatase"/>
    <property type="match status" value="1"/>
</dbReference>
<dbReference type="Gene3D" id="3.30.70.100">
    <property type="match status" value="1"/>
</dbReference>
<proteinExistence type="inferred from homology"/>
<dbReference type="Pfam" id="PF00708">
    <property type="entry name" value="Acylphosphatase"/>
    <property type="match status" value="1"/>
</dbReference>
<dbReference type="PROSITE" id="PS00150">
    <property type="entry name" value="ACYLPHOSPHATASE_1"/>
    <property type="match status" value="1"/>
</dbReference>
<sequence>MAVKRTQNKSITGDLKSSLHPKLEDDETLLAVDFEVFGKVQGVFFRKHTMLECRKLGVKGWVMNTPKGTVIGVLEGEEEKIQRMLYWLQFKGSPKSIIEKTKFSNKREIPKLTFTDFTIRK</sequence>
<evidence type="ECO:0000256" key="6">
    <source>
        <dbReference type="RuleBase" id="RU000553"/>
    </source>
</evidence>
<dbReference type="InterPro" id="IPR020456">
    <property type="entry name" value="Acylphosphatase"/>
</dbReference>
<evidence type="ECO:0000256" key="1">
    <source>
        <dbReference type="ARBA" id="ARBA00005614"/>
    </source>
</evidence>
<dbReference type="RefSeq" id="XP_018330831.1">
    <property type="nucleotide sequence ID" value="XM_018475329.2"/>
</dbReference>
<accession>A0A1W4X3Y5</accession>
<dbReference type="GeneID" id="108740837"/>
<feature type="domain" description="Acylphosphatase-like" evidence="8">
    <location>
        <begin position="31"/>
        <end position="121"/>
    </location>
</feature>
<evidence type="ECO:0000256" key="4">
    <source>
        <dbReference type="ARBA" id="ARBA00047645"/>
    </source>
</evidence>
<dbReference type="GO" id="GO:0003998">
    <property type="term" value="F:acylphosphatase activity"/>
    <property type="evidence" value="ECO:0007669"/>
    <property type="project" value="UniProtKB-EC"/>
</dbReference>
<reference evidence="10" key="1">
    <citation type="submission" date="2025-08" db="UniProtKB">
        <authorList>
            <consortium name="RefSeq"/>
        </authorList>
    </citation>
    <scope>IDENTIFICATION</scope>
    <source>
        <tissue evidence="10">Entire body</tissue>
    </source>
</reference>
<dbReference type="STRING" id="224129.A0A1W4X3Y5"/>